<keyword evidence="4" id="KW-1185">Reference proteome</keyword>
<dbReference type="RefSeq" id="WP_145054988.1">
    <property type="nucleotide sequence ID" value="NZ_CP036433.1"/>
</dbReference>
<dbReference type="AlphaFoldDB" id="A0A518DWY7"/>
<feature type="signal peptide" evidence="2">
    <location>
        <begin position="1"/>
        <end position="22"/>
    </location>
</feature>
<dbReference type="EMBL" id="CP036433">
    <property type="protein sequence ID" value="QDU96349.1"/>
    <property type="molecule type" value="Genomic_DNA"/>
</dbReference>
<feature type="region of interest" description="Disordered" evidence="1">
    <location>
        <begin position="381"/>
        <end position="406"/>
    </location>
</feature>
<feature type="region of interest" description="Disordered" evidence="1">
    <location>
        <begin position="79"/>
        <end position="101"/>
    </location>
</feature>
<evidence type="ECO:0000256" key="2">
    <source>
        <dbReference type="SAM" id="SignalP"/>
    </source>
</evidence>
<protein>
    <recommendedName>
        <fullName evidence="5">Ser-Thr-rich glycosyl-phosphatidyl-inositol-anchored membrane family protein</fullName>
    </recommendedName>
</protein>
<keyword evidence="2" id="KW-0732">Signal</keyword>
<evidence type="ECO:0000313" key="4">
    <source>
        <dbReference type="Proteomes" id="UP000317648"/>
    </source>
</evidence>
<evidence type="ECO:0000313" key="3">
    <source>
        <dbReference type="EMBL" id="QDU96349.1"/>
    </source>
</evidence>
<reference evidence="3 4" key="1">
    <citation type="submission" date="2019-02" db="EMBL/GenBank/DDBJ databases">
        <title>Deep-cultivation of Planctomycetes and their phenomic and genomic characterization uncovers novel biology.</title>
        <authorList>
            <person name="Wiegand S."/>
            <person name="Jogler M."/>
            <person name="Boedeker C."/>
            <person name="Pinto D."/>
            <person name="Vollmers J."/>
            <person name="Rivas-Marin E."/>
            <person name="Kohn T."/>
            <person name="Peeters S.H."/>
            <person name="Heuer A."/>
            <person name="Rast P."/>
            <person name="Oberbeckmann S."/>
            <person name="Bunk B."/>
            <person name="Jeske O."/>
            <person name="Meyerdierks A."/>
            <person name="Storesund J.E."/>
            <person name="Kallscheuer N."/>
            <person name="Luecker S."/>
            <person name="Lage O.M."/>
            <person name="Pohl T."/>
            <person name="Merkel B.J."/>
            <person name="Hornburger P."/>
            <person name="Mueller R.-W."/>
            <person name="Bruemmer F."/>
            <person name="Labrenz M."/>
            <person name="Spormann A.M."/>
            <person name="Op den Camp H."/>
            <person name="Overmann J."/>
            <person name="Amann R."/>
            <person name="Jetten M.S.M."/>
            <person name="Mascher T."/>
            <person name="Medema M.H."/>
            <person name="Devos D.P."/>
            <person name="Kaster A.-K."/>
            <person name="Ovreas L."/>
            <person name="Rohde M."/>
            <person name="Galperin M.Y."/>
            <person name="Jogler C."/>
        </authorList>
    </citation>
    <scope>NUCLEOTIDE SEQUENCE [LARGE SCALE GENOMIC DNA]</scope>
    <source>
        <strain evidence="3 4">Pla85_3_4</strain>
    </source>
</reference>
<dbReference type="SUPFAM" id="SSF110296">
    <property type="entry name" value="Oligoxyloglucan reducing end-specific cellobiohydrolase"/>
    <property type="match status" value="1"/>
</dbReference>
<feature type="region of interest" description="Disordered" evidence="1">
    <location>
        <begin position="173"/>
        <end position="192"/>
    </location>
</feature>
<gene>
    <name evidence="3" type="ORF">Pla8534_41690</name>
</gene>
<organism evidence="3 4">
    <name type="scientific">Lignipirellula cremea</name>
    <dbReference type="NCBI Taxonomy" id="2528010"/>
    <lineage>
        <taxon>Bacteria</taxon>
        <taxon>Pseudomonadati</taxon>
        <taxon>Planctomycetota</taxon>
        <taxon>Planctomycetia</taxon>
        <taxon>Pirellulales</taxon>
        <taxon>Pirellulaceae</taxon>
        <taxon>Lignipirellula</taxon>
    </lineage>
</organism>
<name>A0A518DWY7_9BACT</name>
<evidence type="ECO:0000256" key="1">
    <source>
        <dbReference type="SAM" id="MobiDB-lite"/>
    </source>
</evidence>
<sequence length="742" mass="77180" precursor="true">MRKYSFLVALATVLFCCSRSQAQLFGSRFMGGMPQAQAPSDPPPLQPSTIMPRENPAAQPGVASPPTIYTPSNPAAGYPAASQAPTAFQNPPPYGTTGGVPPANGNAAAAAPAAPARGWSFPFSAANFLPFQGQAAAAPPTAGPATPPPAAYRNPPTAANITPASGPLPGAMSGTMRSPAQTAVSANAGPQQPVVTRQTRMIIPYVNPVGAVPIEMQLFVSVDSGRTWNLQSRNRPDAGQFEFAAAGDGEYWFALHTLTEVNRAQTPATFQPELIVKIDTAAPQVDFVAESGSSGELRVRWNVVDPNLDPTLLRLEYQGVGEPNWRPVAIDPAATSQGMSQGQTAWLPQAAGQAMNVRLHAVDLAGNPTVVHRRVLLQPVNTGQAPANTNPPLLTPPSLGSAPWPAGESAPLAGSAYGTAPGATGAAMAGAVPPAIGATGAAATTWAPNHQATGTPLETNGPSASLGAEPQKFPEATSAVWGAAPSQVHPAVGSQADAARTSGLDRPPVGARAPQPPRSEGLQATRLREFNLEYDVEAVGPTGVKKVELWFTRDGGASWAHLSDDDDLKSPIHVEVDREGTYGFTIVATAGSGLAGRRPASGDAPDAWIAVDLTPPQVEIVSAPYGDGEQAGQLVIQWVARDERLADRPITLYYAERPSGPWSIIASGLANTGSYAWAVDSNSPRKVHLKVEVRDKAGHMATAVTPEVVSLEGLVPKARVRGLAEPAETTGMISNPYYLQRR</sequence>
<proteinExistence type="predicted"/>
<feature type="chain" id="PRO_5021714457" description="Ser-Thr-rich glycosyl-phosphatidyl-inositol-anchored membrane family protein" evidence="2">
    <location>
        <begin position="23"/>
        <end position="742"/>
    </location>
</feature>
<accession>A0A518DWY7</accession>
<dbReference type="KEGG" id="lcre:Pla8534_41690"/>
<feature type="region of interest" description="Disordered" evidence="1">
    <location>
        <begin position="33"/>
        <end position="62"/>
    </location>
</feature>
<feature type="compositionally biased region" description="Polar residues" evidence="1">
    <location>
        <begin position="175"/>
        <end position="192"/>
    </location>
</feature>
<feature type="region of interest" description="Disordered" evidence="1">
    <location>
        <begin position="489"/>
        <end position="522"/>
    </location>
</feature>
<dbReference type="OrthoDB" id="257265at2"/>
<dbReference type="Proteomes" id="UP000317648">
    <property type="component" value="Chromosome"/>
</dbReference>
<evidence type="ECO:0008006" key="5">
    <source>
        <dbReference type="Google" id="ProtNLM"/>
    </source>
</evidence>